<keyword evidence="2" id="KW-1185">Reference proteome</keyword>
<evidence type="ECO:0000313" key="1">
    <source>
        <dbReference type="EMBL" id="MCC5466603.1"/>
    </source>
</evidence>
<dbReference type="EMBL" id="JAJHJB010000020">
    <property type="protein sequence ID" value="MCC5466603.1"/>
    <property type="molecule type" value="Genomic_DNA"/>
</dbReference>
<reference evidence="1" key="1">
    <citation type="submission" date="2021-11" db="EMBL/GenBank/DDBJ databases">
        <title>Description of a new species Pelosinus isolated from the bottom sediments of Lake Baikal.</title>
        <authorList>
            <person name="Zakharyuk A."/>
        </authorList>
    </citation>
    <scope>NUCLEOTIDE SEQUENCE</scope>
    <source>
        <strain evidence="1">Bkl1</strain>
    </source>
</reference>
<sequence length="225" mass="25230">MMDIPVIISDHVMDSVKGWSIEESIPNLSRVIAVLKETWDLQTFKNLERGKVAVPDDVMNEYLASTIEDSEEIRELSITSLKDHKLKITALTKKAGRMVFICHVKQFEHNKDSSVMKLKIVDKKLPDKPIVSWIFSKVSLAMVTKFVGHVDPGYGLGVKIVGNEVTIDFHQALYNSNIGTIDVLGYKPLDAVIIKEAVPEKGFVNFTTAVDLPDEIKDRIKNVLP</sequence>
<dbReference type="RefSeq" id="WP_229535733.1">
    <property type="nucleotide sequence ID" value="NZ_JAJHJB010000020.1"/>
</dbReference>
<name>A0ABS8HTV9_9FIRM</name>
<proteinExistence type="predicted"/>
<dbReference type="Proteomes" id="UP001165492">
    <property type="component" value="Unassembled WGS sequence"/>
</dbReference>
<gene>
    <name evidence="1" type="ORF">LMF89_14735</name>
</gene>
<organism evidence="1 2">
    <name type="scientific">Pelosinus baikalensis</name>
    <dbReference type="NCBI Taxonomy" id="2892015"/>
    <lineage>
        <taxon>Bacteria</taxon>
        <taxon>Bacillati</taxon>
        <taxon>Bacillota</taxon>
        <taxon>Negativicutes</taxon>
        <taxon>Selenomonadales</taxon>
        <taxon>Sporomusaceae</taxon>
        <taxon>Pelosinus</taxon>
    </lineage>
</organism>
<protein>
    <submittedName>
        <fullName evidence="1">Uncharacterized protein</fullName>
    </submittedName>
</protein>
<evidence type="ECO:0000313" key="2">
    <source>
        <dbReference type="Proteomes" id="UP001165492"/>
    </source>
</evidence>
<accession>A0ABS8HTV9</accession>
<comment type="caution">
    <text evidence="1">The sequence shown here is derived from an EMBL/GenBank/DDBJ whole genome shotgun (WGS) entry which is preliminary data.</text>
</comment>